<dbReference type="OrthoDB" id="31691at10239"/>
<dbReference type="RefSeq" id="YP_004322455.1">
    <property type="nucleotide sequence ID" value="NC_015280.1"/>
</dbReference>
<dbReference type="KEGG" id="vg:10326943"/>
<dbReference type="Proteomes" id="UP000006530">
    <property type="component" value="Segment"/>
</dbReference>
<evidence type="ECO:0000313" key="2">
    <source>
        <dbReference type="Proteomes" id="UP000006530"/>
    </source>
</evidence>
<name>E3SML1_9CAUD</name>
<evidence type="ECO:0000313" key="1">
    <source>
        <dbReference type="EMBL" id="ADO98654.1"/>
    </source>
</evidence>
<proteinExistence type="predicted"/>
<protein>
    <submittedName>
        <fullName evidence="1">Uncharacterized protein</fullName>
    </submittedName>
</protein>
<keyword evidence="2" id="KW-1185">Reference proteome</keyword>
<reference evidence="1 2" key="1">
    <citation type="journal article" date="2010" name="Environ. Microbiol.">
        <title>Genomic analysis of oceanic cyanobacterial myoviruses compared with T4-like myoviruses from diverse hosts and environments.</title>
        <authorList>
            <person name="Sullivan M.B."/>
            <person name="Huang K.H."/>
            <person name="Ignacio-Espinoza J.C."/>
            <person name="Berlin A.M."/>
            <person name="Kelly L."/>
            <person name="Weigele P.R."/>
            <person name="DeFrancesco A.S."/>
            <person name="Kern S.E."/>
            <person name="Thompson L.R."/>
            <person name="Young S."/>
            <person name="Yandava C."/>
            <person name="Fu R."/>
            <person name="Krastins B."/>
            <person name="Chase M."/>
            <person name="Sarracino D."/>
            <person name="Osburne M.S."/>
            <person name="Henn M.R."/>
            <person name="Chisholm S.W."/>
        </authorList>
    </citation>
    <scope>NUCLEOTIDE SEQUENCE [LARGE SCALE GENOMIC DNA]</scope>
    <source>
        <strain evidence="1">M4-247</strain>
    </source>
</reference>
<organism evidence="1 2">
    <name type="scientific">Prochlorococcus phage P-HM1</name>
    <dbReference type="NCBI Taxonomy" id="445700"/>
    <lineage>
        <taxon>Viruses</taxon>
        <taxon>Duplodnaviria</taxon>
        <taxon>Heunggongvirae</taxon>
        <taxon>Uroviricota</taxon>
        <taxon>Caudoviricetes</taxon>
        <taxon>Eurybiavirus</taxon>
        <taxon>Eurybiavirus PHM2</taxon>
    </lineage>
</organism>
<sequence length="336" mass="35799">MAVKQNGVLAHFTPTVSTYTNSTLPANSNTATPTEYNIYTCPNGTLMSGKVFVSNNTGGALDIDIGIVEQSDVIQLDAASSQPGSPNNYSNFLISNNTSNGYTTSIVVEVGNLGGTSTFAPGETLSWTNATYGGAQTATIHYWDSSNGELWLRNMSHPLAVDLPGDTNFTSSGGGTFSVGSSYAGTSGTAGWSGFVRYFDTLTGKIYLLNHEFRNNIDYAQIYDTANEVREQSNNNLNRMNRVYRPVAATQTKYAAAGNTTPVTEFVDNNGVKLLVASVSKATTEQLIVNGMQVADNTVQEFSGIVLGQYQSLYVKCTGAVTFTLVGFEEVAEVAS</sequence>
<accession>E3SML1</accession>
<dbReference type="EMBL" id="GU071101">
    <property type="protein sequence ID" value="ADO98654.1"/>
    <property type="molecule type" value="Genomic_DNA"/>
</dbReference>
<gene>
    <name evidence="1" type="ORF">PHM1_030</name>
</gene>
<dbReference type="GeneID" id="10326943"/>